<protein>
    <submittedName>
        <fullName evidence="1">Uncharacterized protein</fullName>
    </submittedName>
</protein>
<sequence length="191" mass="21156">MSPAPVDPLVFPPEIFLSIIDHAEQPVLRSLRATSRTPCALATPRAFRVLSCTGTEQRTSCFNQLTALPLVAEIVQQINYSCESTDSAELPDILSDSPLHGDMRNFPSLHTLAYTFPRNIIQSGTHPMNDPLVCLQRYASLHSKRDPRHLCALSLFATLLHTKMYAPVHSVSTTRMTSCPGPPSRRSRTSM</sequence>
<comment type="caution">
    <text evidence="1">The sequence shown here is derived from an EMBL/GenBank/DDBJ whole genome shotgun (WGS) entry which is preliminary data.</text>
</comment>
<organism evidence="1 2">
    <name type="scientific">Auriscalpium vulgare</name>
    <dbReference type="NCBI Taxonomy" id="40419"/>
    <lineage>
        <taxon>Eukaryota</taxon>
        <taxon>Fungi</taxon>
        <taxon>Dikarya</taxon>
        <taxon>Basidiomycota</taxon>
        <taxon>Agaricomycotina</taxon>
        <taxon>Agaricomycetes</taxon>
        <taxon>Russulales</taxon>
        <taxon>Auriscalpiaceae</taxon>
        <taxon>Auriscalpium</taxon>
    </lineage>
</organism>
<keyword evidence="2" id="KW-1185">Reference proteome</keyword>
<accession>A0ACB8RI02</accession>
<evidence type="ECO:0000313" key="1">
    <source>
        <dbReference type="EMBL" id="KAI0043148.1"/>
    </source>
</evidence>
<dbReference type="Proteomes" id="UP000814033">
    <property type="component" value="Unassembled WGS sequence"/>
</dbReference>
<evidence type="ECO:0000313" key="2">
    <source>
        <dbReference type="Proteomes" id="UP000814033"/>
    </source>
</evidence>
<proteinExistence type="predicted"/>
<reference evidence="1" key="1">
    <citation type="submission" date="2021-02" db="EMBL/GenBank/DDBJ databases">
        <authorList>
            <consortium name="DOE Joint Genome Institute"/>
            <person name="Ahrendt S."/>
            <person name="Looney B.P."/>
            <person name="Miyauchi S."/>
            <person name="Morin E."/>
            <person name="Drula E."/>
            <person name="Courty P.E."/>
            <person name="Chicoki N."/>
            <person name="Fauchery L."/>
            <person name="Kohler A."/>
            <person name="Kuo A."/>
            <person name="Labutti K."/>
            <person name="Pangilinan J."/>
            <person name="Lipzen A."/>
            <person name="Riley R."/>
            <person name="Andreopoulos W."/>
            <person name="He G."/>
            <person name="Johnson J."/>
            <person name="Barry K.W."/>
            <person name="Grigoriev I.V."/>
            <person name="Nagy L."/>
            <person name="Hibbett D."/>
            <person name="Henrissat B."/>
            <person name="Matheny P.B."/>
            <person name="Labbe J."/>
            <person name="Martin F."/>
        </authorList>
    </citation>
    <scope>NUCLEOTIDE SEQUENCE</scope>
    <source>
        <strain evidence="1">FP105234-sp</strain>
    </source>
</reference>
<gene>
    <name evidence="1" type="ORF">FA95DRAFT_441211</name>
</gene>
<dbReference type="EMBL" id="MU276031">
    <property type="protein sequence ID" value="KAI0043148.1"/>
    <property type="molecule type" value="Genomic_DNA"/>
</dbReference>
<reference evidence="1" key="2">
    <citation type="journal article" date="2022" name="New Phytol.">
        <title>Evolutionary transition to the ectomycorrhizal habit in the genomes of a hyperdiverse lineage of mushroom-forming fungi.</title>
        <authorList>
            <person name="Looney B."/>
            <person name="Miyauchi S."/>
            <person name="Morin E."/>
            <person name="Drula E."/>
            <person name="Courty P.E."/>
            <person name="Kohler A."/>
            <person name="Kuo A."/>
            <person name="LaButti K."/>
            <person name="Pangilinan J."/>
            <person name="Lipzen A."/>
            <person name="Riley R."/>
            <person name="Andreopoulos W."/>
            <person name="He G."/>
            <person name="Johnson J."/>
            <person name="Nolan M."/>
            <person name="Tritt A."/>
            <person name="Barry K.W."/>
            <person name="Grigoriev I.V."/>
            <person name="Nagy L.G."/>
            <person name="Hibbett D."/>
            <person name="Henrissat B."/>
            <person name="Matheny P.B."/>
            <person name="Labbe J."/>
            <person name="Martin F.M."/>
        </authorList>
    </citation>
    <scope>NUCLEOTIDE SEQUENCE</scope>
    <source>
        <strain evidence="1">FP105234-sp</strain>
    </source>
</reference>
<name>A0ACB8RI02_9AGAM</name>